<accession>A0A8C3DLP9</accession>
<dbReference type="AlphaFoldDB" id="A0A8C3DLP9"/>
<reference evidence="1" key="3">
    <citation type="submission" date="2025-09" db="UniProtKB">
        <authorList>
            <consortium name="Ensembl"/>
        </authorList>
    </citation>
    <scope>IDENTIFICATION</scope>
</reference>
<dbReference type="Ensembl" id="ENSCMUT00000008890.2">
    <property type="protein sequence ID" value="ENSCMUP00000008253.1"/>
    <property type="gene ID" value="ENSCMUG00000005361.2"/>
</dbReference>
<proteinExistence type="predicted"/>
<name>A0A8C3DLP9_CORMO</name>
<dbReference type="Proteomes" id="UP000694553">
    <property type="component" value="Unassembled WGS sequence"/>
</dbReference>
<keyword evidence="2" id="KW-1185">Reference proteome</keyword>
<reference evidence="2" key="1">
    <citation type="submission" date="2019-10" db="EMBL/GenBank/DDBJ databases">
        <title>Corvus moneduloides (New Caledonian crow) genome, bCorMon1, primary haplotype.</title>
        <authorList>
            <person name="Rutz C."/>
            <person name="Fungtammasan C."/>
            <person name="Mountcastle J."/>
            <person name="Formenti G."/>
            <person name="Chow W."/>
            <person name="Howe K."/>
            <person name="Steele M.P."/>
            <person name="Fernandes J."/>
            <person name="Gilbert M.T.P."/>
            <person name="Fedrigo O."/>
            <person name="Jarvis E.D."/>
            <person name="Gemmell N."/>
        </authorList>
    </citation>
    <scope>NUCLEOTIDE SEQUENCE [LARGE SCALE GENOMIC DNA]</scope>
</reference>
<organism evidence="1 2">
    <name type="scientific">Corvus moneduloides</name>
    <name type="common">New Caledonian crow</name>
    <dbReference type="NCBI Taxonomy" id="1196302"/>
    <lineage>
        <taxon>Eukaryota</taxon>
        <taxon>Metazoa</taxon>
        <taxon>Chordata</taxon>
        <taxon>Craniata</taxon>
        <taxon>Vertebrata</taxon>
        <taxon>Euteleostomi</taxon>
        <taxon>Archelosauria</taxon>
        <taxon>Archosauria</taxon>
        <taxon>Dinosauria</taxon>
        <taxon>Saurischia</taxon>
        <taxon>Theropoda</taxon>
        <taxon>Coelurosauria</taxon>
        <taxon>Aves</taxon>
        <taxon>Neognathae</taxon>
        <taxon>Neoaves</taxon>
        <taxon>Telluraves</taxon>
        <taxon>Australaves</taxon>
        <taxon>Passeriformes</taxon>
        <taxon>Corvoidea</taxon>
        <taxon>Corvidae</taxon>
        <taxon>Corvus</taxon>
    </lineage>
</organism>
<sequence>EFMNDLVQTVLQLVLSKTIPNMTMICSVCHTHTWSCLCQEFLQRMCTVLRIVTEPSVSLKLHRSLLFNVSLQNTFSDSYFMYFTL</sequence>
<reference evidence="1" key="2">
    <citation type="submission" date="2025-08" db="UniProtKB">
        <authorList>
            <consortium name="Ensembl"/>
        </authorList>
    </citation>
    <scope>IDENTIFICATION</scope>
</reference>
<evidence type="ECO:0000313" key="1">
    <source>
        <dbReference type="Ensembl" id="ENSCMUP00000008253.1"/>
    </source>
</evidence>
<protein>
    <submittedName>
        <fullName evidence="1">Uncharacterized protein</fullName>
    </submittedName>
</protein>
<evidence type="ECO:0000313" key="2">
    <source>
        <dbReference type="Proteomes" id="UP000694553"/>
    </source>
</evidence>